<evidence type="ECO:0000313" key="1">
    <source>
        <dbReference type="EMBL" id="MBW77526.1"/>
    </source>
</evidence>
<protein>
    <submittedName>
        <fullName evidence="1">Putative secreted protein</fullName>
    </submittedName>
</protein>
<dbReference type="EMBL" id="GGFL01013348">
    <property type="protein sequence ID" value="MBW77526.1"/>
    <property type="molecule type" value="Transcribed_RNA"/>
</dbReference>
<sequence length="72" mass="7731">MGGCVVAVCTIIQTAARARLMLLQNIVLNGTSSRRSSSICCHIVSDPIHFLIKLDASVRPTVPLTPKIITND</sequence>
<accession>A0A2M4DJ01</accession>
<organism evidence="1">
    <name type="scientific">Anopheles darlingi</name>
    <name type="common">Mosquito</name>
    <dbReference type="NCBI Taxonomy" id="43151"/>
    <lineage>
        <taxon>Eukaryota</taxon>
        <taxon>Metazoa</taxon>
        <taxon>Ecdysozoa</taxon>
        <taxon>Arthropoda</taxon>
        <taxon>Hexapoda</taxon>
        <taxon>Insecta</taxon>
        <taxon>Pterygota</taxon>
        <taxon>Neoptera</taxon>
        <taxon>Endopterygota</taxon>
        <taxon>Diptera</taxon>
        <taxon>Nematocera</taxon>
        <taxon>Culicoidea</taxon>
        <taxon>Culicidae</taxon>
        <taxon>Anophelinae</taxon>
        <taxon>Anopheles</taxon>
    </lineage>
</organism>
<proteinExistence type="predicted"/>
<dbReference type="AlphaFoldDB" id="A0A2M4DJ01"/>
<name>A0A2M4DJ01_ANODA</name>
<reference evidence="1" key="1">
    <citation type="submission" date="2018-01" db="EMBL/GenBank/DDBJ databases">
        <title>An insight into the sialome of Amazonian anophelines.</title>
        <authorList>
            <person name="Ribeiro J.M."/>
            <person name="Scarpassa V."/>
            <person name="Calvo E."/>
        </authorList>
    </citation>
    <scope>NUCLEOTIDE SEQUENCE</scope>
</reference>